<gene>
    <name evidence="2" type="ORF">ABVK25_004728</name>
</gene>
<organism evidence="2 3">
    <name type="scientific">Lepraria finkii</name>
    <dbReference type="NCBI Taxonomy" id="1340010"/>
    <lineage>
        <taxon>Eukaryota</taxon>
        <taxon>Fungi</taxon>
        <taxon>Dikarya</taxon>
        <taxon>Ascomycota</taxon>
        <taxon>Pezizomycotina</taxon>
        <taxon>Lecanoromycetes</taxon>
        <taxon>OSLEUM clade</taxon>
        <taxon>Lecanoromycetidae</taxon>
        <taxon>Lecanorales</taxon>
        <taxon>Lecanorineae</taxon>
        <taxon>Stereocaulaceae</taxon>
        <taxon>Lepraria</taxon>
    </lineage>
</organism>
<sequence length="353" mass="39084">MSTAQTPGLLAYPPRRRMRYRPRSQSCSHQATDEFDNAFIPPHVDGPSTTEATMAELPSFWTSNAPTRPAPQAPDYPGYRGHTERESPVQAPDVFIQRSPSALPIYHMNNVRISPRQGSGNYSPSPSHRPVRVVSYGSLRSVGSAYSQRGSAHCHPGSAHNHMSISYLTPSPRNLTPYVAGFVPRNPLRRPSPQLPLPPPLSATPRDFSFNLSLPISSPHTPPTGRYLEIPSLSSHSAFRIPVYDDNRAPASQPQTAAGLRRNGLRIMATQNPFNTAPARGRIPDARGARVADWHAFATPTRGPSRANGSNRGDLHGEQDNMDAVGEEDRRMRRQAATELRIGREEQRRWAYR</sequence>
<accession>A0ABR4BCZ1</accession>
<dbReference type="EMBL" id="JBHFEH010000013">
    <property type="protein sequence ID" value="KAL2054906.1"/>
    <property type="molecule type" value="Genomic_DNA"/>
</dbReference>
<name>A0ABR4BCZ1_9LECA</name>
<dbReference type="Proteomes" id="UP001590951">
    <property type="component" value="Unassembled WGS sequence"/>
</dbReference>
<reference evidence="2 3" key="1">
    <citation type="submission" date="2024-09" db="EMBL/GenBank/DDBJ databases">
        <title>Rethinking Asexuality: The Enigmatic Case of Functional Sexual Genes in Lepraria (Stereocaulaceae).</title>
        <authorList>
            <person name="Doellman M."/>
            <person name="Sun Y."/>
            <person name="Barcenas-Pena A."/>
            <person name="Lumbsch H.T."/>
            <person name="Grewe F."/>
        </authorList>
    </citation>
    <scope>NUCLEOTIDE SEQUENCE [LARGE SCALE GENOMIC DNA]</scope>
    <source>
        <strain evidence="2 3">Grewe 0041</strain>
    </source>
</reference>
<evidence type="ECO:0000313" key="2">
    <source>
        <dbReference type="EMBL" id="KAL2054906.1"/>
    </source>
</evidence>
<feature type="region of interest" description="Disordered" evidence="1">
    <location>
        <begin position="1"/>
        <end position="40"/>
    </location>
</feature>
<protein>
    <submittedName>
        <fullName evidence="2">Uncharacterized protein</fullName>
    </submittedName>
</protein>
<keyword evidence="3" id="KW-1185">Reference proteome</keyword>
<evidence type="ECO:0000313" key="3">
    <source>
        <dbReference type="Proteomes" id="UP001590951"/>
    </source>
</evidence>
<comment type="caution">
    <text evidence="2">The sequence shown here is derived from an EMBL/GenBank/DDBJ whole genome shotgun (WGS) entry which is preliminary data.</text>
</comment>
<feature type="region of interest" description="Disordered" evidence="1">
    <location>
        <begin position="61"/>
        <end position="87"/>
    </location>
</feature>
<proteinExistence type="predicted"/>
<evidence type="ECO:0000256" key="1">
    <source>
        <dbReference type="SAM" id="MobiDB-lite"/>
    </source>
</evidence>
<feature type="region of interest" description="Disordered" evidence="1">
    <location>
        <begin position="299"/>
        <end position="330"/>
    </location>
</feature>